<dbReference type="GO" id="GO:0140096">
    <property type="term" value="F:catalytic activity, acting on a protein"/>
    <property type="evidence" value="ECO:0007669"/>
    <property type="project" value="UniProtKB-ARBA"/>
</dbReference>
<dbReference type="PANTHER" id="PTHR43679:SF2">
    <property type="entry name" value="OCTANOYL-[GCVH]:PROTEIN N-OCTANOYLTRANSFERASE"/>
    <property type="match status" value="1"/>
</dbReference>
<organism evidence="2 3">
    <name type="scientific">Lactiplantibacillus garii</name>
    <dbReference type="NCBI Taxonomy" id="2306423"/>
    <lineage>
        <taxon>Bacteria</taxon>
        <taxon>Bacillati</taxon>
        <taxon>Bacillota</taxon>
        <taxon>Bacilli</taxon>
        <taxon>Lactobacillales</taxon>
        <taxon>Lactobacillaceae</taxon>
        <taxon>Lactiplantibacillus</taxon>
    </lineage>
</organism>
<protein>
    <submittedName>
        <fullName evidence="2">Lipoate--protein ligase family protein</fullName>
    </submittedName>
</protein>
<proteinExistence type="predicted"/>
<feature type="domain" description="BPL/LPL catalytic" evidence="1">
    <location>
        <begin position="39"/>
        <end position="221"/>
    </location>
</feature>
<dbReference type="GO" id="GO:0016874">
    <property type="term" value="F:ligase activity"/>
    <property type="evidence" value="ECO:0007669"/>
    <property type="project" value="UniProtKB-KW"/>
</dbReference>
<dbReference type="AlphaFoldDB" id="A0A3R8KI81"/>
<gene>
    <name evidence="2" type="ORF">D1831_07895</name>
</gene>
<dbReference type="EMBL" id="QWZQ01000022">
    <property type="protein sequence ID" value="RRK10385.1"/>
    <property type="molecule type" value="Genomic_DNA"/>
</dbReference>
<evidence type="ECO:0000313" key="2">
    <source>
        <dbReference type="EMBL" id="RRK10385.1"/>
    </source>
</evidence>
<name>A0A3R8KI81_9LACO</name>
<dbReference type="InterPro" id="IPR045864">
    <property type="entry name" value="aa-tRNA-synth_II/BPL/LPL"/>
</dbReference>
<dbReference type="PANTHER" id="PTHR43679">
    <property type="entry name" value="OCTANOYLTRANSFERASE LIPM-RELATED"/>
    <property type="match status" value="1"/>
</dbReference>
<evidence type="ECO:0000313" key="3">
    <source>
        <dbReference type="Proteomes" id="UP000283633"/>
    </source>
</evidence>
<dbReference type="OrthoDB" id="2080934at2"/>
<keyword evidence="3" id="KW-1185">Reference proteome</keyword>
<comment type="caution">
    <text evidence="2">The sequence shown here is derived from an EMBL/GenBank/DDBJ whole genome shotgun (WGS) entry which is preliminary data.</text>
</comment>
<dbReference type="PROSITE" id="PS51733">
    <property type="entry name" value="BPL_LPL_CATALYTIC"/>
    <property type="match status" value="1"/>
</dbReference>
<dbReference type="CDD" id="cd16443">
    <property type="entry name" value="LplA"/>
    <property type="match status" value="1"/>
</dbReference>
<dbReference type="Gene3D" id="3.30.930.10">
    <property type="entry name" value="Bira Bifunctional Protein, Domain 2"/>
    <property type="match status" value="1"/>
</dbReference>
<keyword evidence="2" id="KW-0436">Ligase</keyword>
<dbReference type="GO" id="GO:0009249">
    <property type="term" value="P:protein lipoylation"/>
    <property type="evidence" value="ECO:0007669"/>
    <property type="project" value="UniProtKB-ARBA"/>
</dbReference>
<dbReference type="InterPro" id="IPR004143">
    <property type="entry name" value="BPL_LPL_catalytic"/>
</dbReference>
<reference evidence="2 3" key="1">
    <citation type="submission" date="2018-08" db="EMBL/GenBank/DDBJ databases">
        <title>Genome Lactobacillus garii FI11369.</title>
        <authorList>
            <person name="Diaz M."/>
            <person name="Narbad A."/>
        </authorList>
    </citation>
    <scope>NUCLEOTIDE SEQUENCE [LARGE SCALE GENOMIC DNA]</scope>
    <source>
        <strain evidence="2 3">FI11369</strain>
    </source>
</reference>
<dbReference type="Proteomes" id="UP000283633">
    <property type="component" value="Unassembled WGS sequence"/>
</dbReference>
<sequence length="273" mass="30274">MSERGEYMPTIATLSQHYEPAALLDSFAYTNALLWLTAERQQPIVHFWQLSHTVILGLLDQQLPQLTTGLAGLQRAGYQTLLRNSGGLAVVADDGVLNVSLFLPASRSDYSITAAYQLMVDYVRAVWPTCPIATGEIAQSYCPGDYDLSIHGQKIAGMSQRRTANALVIMLYVSVNGDQARRSRLIRDFYTAGLGNHTDARFPTVDPAVMTTVAEQLGQPLSVPAAQRAFLAVLRQRGAVDTTSLPLLTEEPEFQAHLKRAYQEMQRRQQRLH</sequence>
<evidence type="ECO:0000259" key="1">
    <source>
        <dbReference type="PROSITE" id="PS51733"/>
    </source>
</evidence>
<dbReference type="Pfam" id="PF21948">
    <property type="entry name" value="LplA-B_cat"/>
    <property type="match status" value="1"/>
</dbReference>
<dbReference type="InterPro" id="IPR050664">
    <property type="entry name" value="Octanoyltrans_LipM/LipL"/>
</dbReference>
<dbReference type="GO" id="GO:0016740">
    <property type="term" value="F:transferase activity"/>
    <property type="evidence" value="ECO:0007669"/>
    <property type="project" value="UniProtKB-ARBA"/>
</dbReference>
<accession>A0A3R8KI81</accession>
<dbReference type="SUPFAM" id="SSF55681">
    <property type="entry name" value="Class II aaRS and biotin synthetases"/>
    <property type="match status" value="1"/>
</dbReference>